<comment type="caution">
    <text evidence="6">Lacks conserved residue(s) required for the propagation of feature annotation.</text>
</comment>
<keyword evidence="4" id="KW-0090">Biological rhythms</keyword>
<evidence type="ECO:0000256" key="4">
    <source>
        <dbReference type="ARBA" id="ARBA00023108"/>
    </source>
</evidence>
<dbReference type="PROSITE" id="PS50110">
    <property type="entry name" value="RESPONSE_REGULATORY"/>
    <property type="match status" value="1"/>
</dbReference>
<dbReference type="PANTHER" id="PTHR43874:SF146">
    <property type="entry name" value="TWO-COMPONENT RESPONSE REGULATOR-LIKE APRR9"/>
    <property type="match status" value="1"/>
</dbReference>
<evidence type="ECO:0000256" key="6">
    <source>
        <dbReference type="PROSITE-ProRule" id="PRU00169"/>
    </source>
</evidence>
<protein>
    <submittedName>
        <fullName evidence="8">Two-component response regulator-like APRR9</fullName>
    </submittedName>
</protein>
<dbReference type="GO" id="GO:0009736">
    <property type="term" value="P:cytokinin-activated signaling pathway"/>
    <property type="evidence" value="ECO:0007669"/>
    <property type="project" value="InterPro"/>
</dbReference>
<sequence length="641" mass="71007">MYIGRGASALSFSHKLRFLPTASFQVATARVREEGEKRLSESTPARGAEVGMGGGLDEAVKVVDLEDGEGEEEAEAAAAEGSSMEMGMLPRMPVRVLLAEGDDSTRHVISALLRKCGYRVAAASDGVKAWDLLKEKSFNVDLVLTEVELPLMSGFLLLSTIMEHDASKNIPVIMMSSHDSVSMVFKCMLKGAADFLVKPIRKNELRNLWQHVWRKQLANGGPNVQHIQREENLAERIQQKTGVTKSDNLDRDVPCKNRECSEQESDAQMLFHSTNGAEGNNLIPAREDDLSPKKRTCLNENNSERASRDMELVHIMENQQKYNTQWEVDTMRTTSRGNDEKGSIPAHQLELSLRRTDYGKLENHEKNDRRTLNHSTSSAFSLYNCRAVPTLGNAGDGQLCSTSETLVDVENKNGDSADPSQDMTETNRPPIRVVPVPVQGLTFDGQPFWNGTPVASLFYSQSTPPIWNSKTSMWQESTPQATSLPQKSPQNEPNEMGAKPVINAGEQFAMGPPSASGKQLHVEILNDDPRHISPMTGESGISTVLDSTRNTLSSSGCDSISNQITAPTESSNVYKDVPETPSAEGSRHLSQREAALNKFRLKRKDRCFEKKVRYQSRKLLAEQRPRVKGQFVRQDHSIQGS</sequence>
<dbReference type="InterPro" id="IPR001789">
    <property type="entry name" value="Sig_transdc_resp-reg_receiver"/>
</dbReference>
<dbReference type="CDD" id="cd17582">
    <property type="entry name" value="psREC_PRR"/>
    <property type="match status" value="1"/>
</dbReference>
<organism evidence="8">
    <name type="scientific">Zea mays</name>
    <name type="common">Maize</name>
    <dbReference type="NCBI Taxonomy" id="4577"/>
    <lineage>
        <taxon>Eukaryota</taxon>
        <taxon>Viridiplantae</taxon>
        <taxon>Streptophyta</taxon>
        <taxon>Embryophyta</taxon>
        <taxon>Tracheophyta</taxon>
        <taxon>Spermatophyta</taxon>
        <taxon>Magnoliopsida</taxon>
        <taxon>Liliopsida</taxon>
        <taxon>Poales</taxon>
        <taxon>Poaceae</taxon>
        <taxon>PACMAD clade</taxon>
        <taxon>Panicoideae</taxon>
        <taxon>Andropogonodae</taxon>
        <taxon>Andropogoneae</taxon>
        <taxon>Tripsacinae</taxon>
        <taxon>Zea</taxon>
    </lineage>
</organism>
<dbReference type="GO" id="GO:0000160">
    <property type="term" value="P:phosphorelay signal transduction system"/>
    <property type="evidence" value="ECO:0007669"/>
    <property type="project" value="UniProtKB-KW"/>
</dbReference>
<dbReference type="InterPro" id="IPR010402">
    <property type="entry name" value="CCT_domain"/>
</dbReference>
<keyword evidence="5 7" id="KW-0539">Nucleus</keyword>
<gene>
    <name evidence="8" type="ORF">ZEAMMB73_Zm00001d021291</name>
</gene>
<dbReference type="GO" id="GO:0005634">
    <property type="term" value="C:nucleus"/>
    <property type="evidence" value="ECO:0007669"/>
    <property type="project" value="UniProtKB-SubCell"/>
</dbReference>
<evidence type="ECO:0000256" key="5">
    <source>
        <dbReference type="ARBA" id="ARBA00023242"/>
    </source>
</evidence>
<dbReference type="GO" id="GO:0048511">
    <property type="term" value="P:rhythmic process"/>
    <property type="evidence" value="ECO:0007669"/>
    <property type="project" value="UniProtKB-KW"/>
</dbReference>
<dbReference type="SUPFAM" id="SSF52172">
    <property type="entry name" value="CheY-like"/>
    <property type="match status" value="1"/>
</dbReference>
<dbReference type="ExpressionAtlas" id="A0A1D6I9R0">
    <property type="expression patterns" value="baseline and differential"/>
</dbReference>
<dbReference type="AlphaFoldDB" id="A0A1D6I9R0"/>
<dbReference type="EMBL" id="CM007650">
    <property type="protein sequence ID" value="ONM56746.1"/>
    <property type="molecule type" value="Genomic_DNA"/>
</dbReference>
<name>A0A1D6I9R0_MAIZE</name>
<dbReference type="SMART" id="SM00448">
    <property type="entry name" value="REC"/>
    <property type="match status" value="1"/>
</dbReference>
<evidence type="ECO:0000256" key="2">
    <source>
        <dbReference type="ARBA" id="ARBA00010330"/>
    </source>
</evidence>
<dbReference type="PANTHER" id="PTHR43874">
    <property type="entry name" value="TWO-COMPONENT RESPONSE REGULATOR"/>
    <property type="match status" value="1"/>
</dbReference>
<proteinExistence type="inferred from homology"/>
<dbReference type="Pfam" id="PF06203">
    <property type="entry name" value="CCT"/>
    <property type="match status" value="1"/>
</dbReference>
<dbReference type="Pfam" id="PF00072">
    <property type="entry name" value="Response_reg"/>
    <property type="match status" value="1"/>
</dbReference>
<evidence type="ECO:0000313" key="8">
    <source>
        <dbReference type="EMBL" id="ONM56746.1"/>
    </source>
</evidence>
<dbReference type="Gene3D" id="3.40.50.2300">
    <property type="match status" value="1"/>
</dbReference>
<reference evidence="8" key="1">
    <citation type="submission" date="2015-12" db="EMBL/GenBank/DDBJ databases">
        <title>Update maize B73 reference genome by single molecule sequencing technologies.</title>
        <authorList>
            <consortium name="Maize Genome Sequencing Project"/>
            <person name="Ware D."/>
        </authorList>
    </citation>
    <scope>NUCLEOTIDE SEQUENCE [LARGE SCALE GENOMIC DNA]</scope>
    <source>
        <tissue evidence="8">Seedling</tissue>
    </source>
</reference>
<evidence type="ECO:0000256" key="7">
    <source>
        <dbReference type="PROSITE-ProRule" id="PRU00357"/>
    </source>
</evidence>
<accession>A0A1D6I9R0</accession>
<evidence type="ECO:0000256" key="3">
    <source>
        <dbReference type="ARBA" id="ARBA00023012"/>
    </source>
</evidence>
<dbReference type="InterPro" id="IPR011006">
    <property type="entry name" value="CheY-like_superfamily"/>
</dbReference>
<comment type="subcellular location">
    <subcellularLocation>
        <location evidence="1 7">Nucleus</location>
    </subcellularLocation>
</comment>
<comment type="similarity">
    <text evidence="2">Belongs to the ARR-like family.</text>
</comment>
<keyword evidence="3" id="KW-0902">Two-component regulatory system</keyword>
<dbReference type="PROSITE" id="PS51017">
    <property type="entry name" value="CCT"/>
    <property type="match status" value="1"/>
</dbReference>
<evidence type="ECO:0000256" key="1">
    <source>
        <dbReference type="ARBA" id="ARBA00004123"/>
    </source>
</evidence>
<dbReference type="InterPro" id="IPR045279">
    <property type="entry name" value="ARR-like"/>
</dbReference>